<evidence type="ECO:0000256" key="9">
    <source>
        <dbReference type="ARBA" id="ARBA00023679"/>
    </source>
</evidence>
<evidence type="ECO:0000313" key="11">
    <source>
        <dbReference type="EMBL" id="KFI84880.1"/>
    </source>
</evidence>
<dbReference type="GO" id="GO:0046872">
    <property type="term" value="F:metal ion binding"/>
    <property type="evidence" value="ECO:0007669"/>
    <property type="project" value="UniProtKB-KW"/>
</dbReference>
<evidence type="ECO:0000256" key="7">
    <source>
        <dbReference type="ARBA" id="ARBA00022842"/>
    </source>
</evidence>
<dbReference type="GO" id="GO:0110153">
    <property type="term" value="F:RNA NAD-cap (NMN-forming) hydrolase activity"/>
    <property type="evidence" value="ECO:0007669"/>
    <property type="project" value="RHEA"/>
</dbReference>
<sequence length="368" mass="40095">MSSSDTSSTLFSPLALTQALPFLPLSQAKVDYRVDLRSEEGLIDTLLRKASTRVMLVNKGKVAVPHGQGDLVDYESVHMRLAFLPGEYLSGALAENPGILAFFLGQESAGPGQVHDYIAIDISNAHQDTPLPDAAHVGADDAFGPERDTPVATGLTMLERAERQLDWVSLRGFAPHCSALEAGLATSASTLSMWHISQRHCPRCGARTQTALAGWGQRCSNAEDGKRVLFPRIEPAVITATVDSRDRLLLQHNTAWAEHFYSVSAGFVEAGENLEHAARRESAEETGIIIGDLKYLGSQPWPFPSSLMVAFKGQALGTRIEVDGEETEDAVWVTREEYMHALASESMLAPGKATIARYMIEEWLGHEI</sequence>
<keyword evidence="12" id="KW-1185">Reference proteome</keyword>
<keyword evidence="8" id="KW-0520">NAD</keyword>
<comment type="cofactor">
    <cofactor evidence="1">
        <name>Mg(2+)</name>
        <dbReference type="ChEBI" id="CHEBI:18420"/>
    </cofactor>
</comment>
<comment type="cofactor">
    <cofactor evidence="2">
        <name>Zn(2+)</name>
        <dbReference type="ChEBI" id="CHEBI:29105"/>
    </cofactor>
</comment>
<dbReference type="PROSITE" id="PS00893">
    <property type="entry name" value="NUDIX_BOX"/>
    <property type="match status" value="1"/>
</dbReference>
<evidence type="ECO:0000256" key="3">
    <source>
        <dbReference type="ARBA" id="ARBA00009595"/>
    </source>
</evidence>
<dbReference type="EMBL" id="JGZI01000001">
    <property type="protein sequence ID" value="KFI84880.1"/>
    <property type="molecule type" value="Genomic_DNA"/>
</dbReference>
<comment type="caution">
    <text evidence="11">The sequence shown here is derived from an EMBL/GenBank/DDBJ whole genome shotgun (WGS) entry which is preliminary data.</text>
</comment>
<keyword evidence="7" id="KW-0460">Magnesium</keyword>
<comment type="similarity">
    <text evidence="3">Belongs to the Nudix hydrolase family. NudC subfamily.</text>
</comment>
<gene>
    <name evidence="11" type="ORF">BPSY_0065</name>
</gene>
<dbReference type="RefSeq" id="WP_033498027.1">
    <property type="nucleotide sequence ID" value="NZ_JGZI01000001.1"/>
</dbReference>
<dbReference type="PROSITE" id="PS51462">
    <property type="entry name" value="NUDIX"/>
    <property type="match status" value="1"/>
</dbReference>
<dbReference type="GO" id="GO:0019677">
    <property type="term" value="P:NAD+ catabolic process"/>
    <property type="evidence" value="ECO:0007669"/>
    <property type="project" value="TreeGrafter"/>
</dbReference>
<dbReference type="InterPro" id="IPR000086">
    <property type="entry name" value="NUDIX_hydrolase_dom"/>
</dbReference>
<dbReference type="PANTHER" id="PTHR42904:SF6">
    <property type="entry name" value="NAD-CAPPED RNA HYDROLASE NUDT12"/>
    <property type="match status" value="1"/>
</dbReference>
<dbReference type="eggNOG" id="COG2816">
    <property type="taxonomic scope" value="Bacteria"/>
</dbReference>
<dbReference type="CDD" id="cd03429">
    <property type="entry name" value="NUDIX_NADH_pyrophosphatase_Nudt13"/>
    <property type="match status" value="1"/>
</dbReference>
<dbReference type="PANTHER" id="PTHR42904">
    <property type="entry name" value="NUDIX HYDROLASE, NUDC SUBFAMILY"/>
    <property type="match status" value="1"/>
</dbReference>
<keyword evidence="6 11" id="KW-0378">Hydrolase</keyword>
<evidence type="ECO:0000256" key="1">
    <source>
        <dbReference type="ARBA" id="ARBA00001946"/>
    </source>
</evidence>
<proteinExistence type="inferred from homology"/>
<feature type="domain" description="Nudix hydrolase" evidence="10">
    <location>
        <begin position="231"/>
        <end position="361"/>
    </location>
</feature>
<keyword evidence="5" id="KW-0479">Metal-binding</keyword>
<dbReference type="Pfam" id="PF09297">
    <property type="entry name" value="Zn_ribbon_NUD"/>
    <property type="match status" value="1"/>
</dbReference>
<dbReference type="STRING" id="218140.BPSY_0065"/>
<dbReference type="GeneID" id="98299253"/>
<dbReference type="OrthoDB" id="9791656at2"/>
<evidence type="ECO:0000256" key="5">
    <source>
        <dbReference type="ARBA" id="ARBA00022723"/>
    </source>
</evidence>
<dbReference type="GO" id="GO:0005829">
    <property type="term" value="C:cytosol"/>
    <property type="evidence" value="ECO:0007669"/>
    <property type="project" value="TreeGrafter"/>
</dbReference>
<protein>
    <recommendedName>
        <fullName evidence="4">NAD(+) diphosphatase</fullName>
        <ecNumber evidence="4">3.6.1.22</ecNumber>
    </recommendedName>
</protein>
<comment type="catalytic activity">
    <reaction evidence="9">
        <text>a 5'-end NAD(+)-phospho-ribonucleoside in mRNA + H2O = a 5'-end phospho-adenosine-phospho-ribonucleoside in mRNA + beta-nicotinamide D-ribonucleotide + 2 H(+)</text>
        <dbReference type="Rhea" id="RHEA:60876"/>
        <dbReference type="Rhea" id="RHEA-COMP:15698"/>
        <dbReference type="Rhea" id="RHEA-COMP:15719"/>
        <dbReference type="ChEBI" id="CHEBI:14649"/>
        <dbReference type="ChEBI" id="CHEBI:15377"/>
        <dbReference type="ChEBI" id="CHEBI:15378"/>
        <dbReference type="ChEBI" id="CHEBI:144029"/>
        <dbReference type="ChEBI" id="CHEBI:144051"/>
    </reaction>
    <physiologicalReaction direction="left-to-right" evidence="9">
        <dbReference type="Rhea" id="RHEA:60877"/>
    </physiologicalReaction>
</comment>
<dbReference type="InterPro" id="IPR050241">
    <property type="entry name" value="NAD-cap_RNA_hydrolase_NudC"/>
</dbReference>
<dbReference type="Gene3D" id="3.90.79.20">
    <property type="match status" value="1"/>
</dbReference>
<dbReference type="GO" id="GO:0006742">
    <property type="term" value="P:NADP+ catabolic process"/>
    <property type="evidence" value="ECO:0007669"/>
    <property type="project" value="TreeGrafter"/>
</dbReference>
<dbReference type="Proteomes" id="UP000029050">
    <property type="component" value="Unassembled WGS sequence"/>
</dbReference>
<dbReference type="NCBIfam" id="NF001299">
    <property type="entry name" value="PRK00241.1"/>
    <property type="match status" value="1"/>
</dbReference>
<dbReference type="AlphaFoldDB" id="A0A087CNN0"/>
<name>A0A087CNN0_9BIFI</name>
<evidence type="ECO:0000313" key="12">
    <source>
        <dbReference type="Proteomes" id="UP000029050"/>
    </source>
</evidence>
<accession>A0A087CNN0</accession>
<dbReference type="GO" id="GO:0035529">
    <property type="term" value="F:NADH pyrophosphatase activity"/>
    <property type="evidence" value="ECO:0007669"/>
    <property type="project" value="TreeGrafter"/>
</dbReference>
<evidence type="ECO:0000256" key="4">
    <source>
        <dbReference type="ARBA" id="ARBA00012381"/>
    </source>
</evidence>
<dbReference type="InterPro" id="IPR049734">
    <property type="entry name" value="NudC-like_C"/>
</dbReference>
<evidence type="ECO:0000256" key="8">
    <source>
        <dbReference type="ARBA" id="ARBA00023027"/>
    </source>
</evidence>
<dbReference type="Gene3D" id="3.90.79.10">
    <property type="entry name" value="Nucleoside Triphosphate Pyrophosphohydrolase"/>
    <property type="match status" value="1"/>
</dbReference>
<evidence type="ECO:0000259" key="10">
    <source>
        <dbReference type="PROSITE" id="PS51462"/>
    </source>
</evidence>
<dbReference type="InterPro" id="IPR015797">
    <property type="entry name" value="NUDIX_hydrolase-like_dom_sf"/>
</dbReference>
<dbReference type="EC" id="3.6.1.22" evidence="4"/>
<reference evidence="11 12" key="1">
    <citation type="submission" date="2014-03" db="EMBL/GenBank/DDBJ databases">
        <title>Genomics of Bifidobacteria.</title>
        <authorList>
            <person name="Ventura M."/>
            <person name="Milani C."/>
            <person name="Lugli G.A."/>
        </authorList>
    </citation>
    <scope>NUCLEOTIDE SEQUENCE [LARGE SCALE GENOMIC DNA]</scope>
    <source>
        <strain evidence="11 12">LMG 21775</strain>
    </source>
</reference>
<organism evidence="11 12">
    <name type="scientific">Bifidobacterium psychraerophilum</name>
    <dbReference type="NCBI Taxonomy" id="218140"/>
    <lineage>
        <taxon>Bacteria</taxon>
        <taxon>Bacillati</taxon>
        <taxon>Actinomycetota</taxon>
        <taxon>Actinomycetes</taxon>
        <taxon>Bifidobacteriales</taxon>
        <taxon>Bifidobacteriaceae</taxon>
        <taxon>Bifidobacterium</taxon>
    </lineage>
</organism>
<dbReference type="Pfam" id="PF00293">
    <property type="entry name" value="NUDIX"/>
    <property type="match status" value="1"/>
</dbReference>
<evidence type="ECO:0000256" key="2">
    <source>
        <dbReference type="ARBA" id="ARBA00001947"/>
    </source>
</evidence>
<dbReference type="SUPFAM" id="SSF55811">
    <property type="entry name" value="Nudix"/>
    <property type="match status" value="1"/>
</dbReference>
<dbReference type="InterPro" id="IPR015376">
    <property type="entry name" value="Znr_NADH_PPase"/>
</dbReference>
<dbReference type="InterPro" id="IPR020084">
    <property type="entry name" value="NUDIX_hydrolase_CS"/>
</dbReference>
<evidence type="ECO:0000256" key="6">
    <source>
        <dbReference type="ARBA" id="ARBA00022801"/>
    </source>
</evidence>